<dbReference type="EMBL" id="JAAKZX010000031">
    <property type="protein sequence ID" value="NGO43018.1"/>
    <property type="molecule type" value="Genomic_DNA"/>
</dbReference>
<sequence length="131" mass="14596">METVSSVSGTEILQRMEKAMNEHDLDEFVDCFTEDFVSELPLHPERNFVGRETVRRNWGGLFAHVPDLVGTVLQSVEDGDQIWSEWEIRGDTQAGVPYLARGAAIHGVRDGKLASVRFYLDTVEDATEAAG</sequence>
<dbReference type="InterPro" id="IPR037401">
    <property type="entry name" value="SnoaL-like"/>
</dbReference>
<dbReference type="SUPFAM" id="SSF54427">
    <property type="entry name" value="NTF2-like"/>
    <property type="match status" value="1"/>
</dbReference>
<dbReference type="Gene3D" id="3.10.450.50">
    <property type="match status" value="1"/>
</dbReference>
<dbReference type="Pfam" id="PF12680">
    <property type="entry name" value="SnoaL_2"/>
    <property type="match status" value="1"/>
</dbReference>
<dbReference type="InterPro" id="IPR032710">
    <property type="entry name" value="NTF2-like_dom_sf"/>
</dbReference>
<evidence type="ECO:0000313" key="3">
    <source>
        <dbReference type="Proteomes" id="UP001518140"/>
    </source>
</evidence>
<keyword evidence="3" id="KW-1185">Reference proteome</keyword>
<accession>A0ABX0DMC0</accession>
<feature type="domain" description="SnoaL-like" evidence="1">
    <location>
        <begin position="14"/>
        <end position="115"/>
    </location>
</feature>
<comment type="caution">
    <text evidence="2">The sequence shown here is derived from an EMBL/GenBank/DDBJ whole genome shotgun (WGS) entry which is preliminary data.</text>
</comment>
<organism evidence="2 3">
    <name type="scientific">Streptomyces ureilyticus</name>
    <dbReference type="NCBI Taxonomy" id="1775131"/>
    <lineage>
        <taxon>Bacteria</taxon>
        <taxon>Bacillati</taxon>
        <taxon>Actinomycetota</taxon>
        <taxon>Actinomycetes</taxon>
        <taxon>Kitasatosporales</taxon>
        <taxon>Streptomycetaceae</taxon>
        <taxon>Streptomyces</taxon>
    </lineage>
</organism>
<evidence type="ECO:0000313" key="2">
    <source>
        <dbReference type="EMBL" id="NGO43018.1"/>
    </source>
</evidence>
<gene>
    <name evidence="2" type="ORF">G6048_12835</name>
</gene>
<protein>
    <submittedName>
        <fullName evidence="2">Nuclear transport factor 2 family protein</fullName>
    </submittedName>
</protein>
<evidence type="ECO:0000259" key="1">
    <source>
        <dbReference type="Pfam" id="PF12680"/>
    </source>
</evidence>
<name>A0ABX0DMC0_9ACTN</name>
<proteinExistence type="predicted"/>
<dbReference type="Proteomes" id="UP001518140">
    <property type="component" value="Unassembled WGS sequence"/>
</dbReference>
<reference evidence="2 3" key="1">
    <citation type="submission" date="2020-02" db="EMBL/GenBank/DDBJ databases">
        <title>Whole-genome analyses of novel actinobacteria.</title>
        <authorList>
            <person name="Sahin N."/>
            <person name="Tokatli A."/>
        </authorList>
    </citation>
    <scope>NUCLEOTIDE SEQUENCE [LARGE SCALE GENOMIC DNA]</scope>
    <source>
        <strain evidence="2 3">YC419</strain>
    </source>
</reference>
<dbReference type="RefSeq" id="WP_165339634.1">
    <property type="nucleotide sequence ID" value="NZ_JAAKZX010000031.1"/>
</dbReference>